<dbReference type="NCBIfam" id="NF008415">
    <property type="entry name" value="PRK11241.1"/>
    <property type="match status" value="1"/>
</dbReference>
<dbReference type="InterPro" id="IPR016162">
    <property type="entry name" value="Ald_DH_N"/>
</dbReference>
<dbReference type="InterPro" id="IPR016160">
    <property type="entry name" value="Ald_DH_CS_CYS"/>
</dbReference>
<dbReference type="PROSITE" id="PS00070">
    <property type="entry name" value="ALDEHYDE_DEHYDR_CYS"/>
    <property type="match status" value="1"/>
</dbReference>
<dbReference type="Proteomes" id="UP001372714">
    <property type="component" value="Chromosome"/>
</dbReference>
<dbReference type="PANTHER" id="PTHR43353:SF5">
    <property type="entry name" value="SUCCINATE-SEMIALDEHYDE DEHYDROGENASE, MITOCHONDRIAL"/>
    <property type="match status" value="1"/>
</dbReference>
<protein>
    <submittedName>
        <fullName evidence="6">NADP-dependent succinate-semialdehyde dehydrogenase</fullName>
    </submittedName>
</protein>
<dbReference type="NCBIfam" id="TIGR01780">
    <property type="entry name" value="SSADH"/>
    <property type="match status" value="1"/>
</dbReference>
<proteinExistence type="inferred from homology"/>
<dbReference type="Gene3D" id="3.40.605.10">
    <property type="entry name" value="Aldehyde Dehydrogenase, Chain A, domain 1"/>
    <property type="match status" value="1"/>
</dbReference>
<dbReference type="InterPro" id="IPR010102">
    <property type="entry name" value="Succ_semiAld_DH"/>
</dbReference>
<dbReference type="InterPro" id="IPR050740">
    <property type="entry name" value="Aldehyde_DH_Superfamily"/>
</dbReference>
<dbReference type="InterPro" id="IPR016161">
    <property type="entry name" value="Ald_DH/histidinol_DH"/>
</dbReference>
<evidence type="ECO:0000256" key="2">
    <source>
        <dbReference type="ARBA" id="ARBA00023002"/>
    </source>
</evidence>
<keyword evidence="2 4" id="KW-0560">Oxidoreductase</keyword>
<evidence type="ECO:0000256" key="1">
    <source>
        <dbReference type="ARBA" id="ARBA00009986"/>
    </source>
</evidence>
<evidence type="ECO:0000259" key="5">
    <source>
        <dbReference type="Pfam" id="PF00171"/>
    </source>
</evidence>
<feature type="domain" description="Aldehyde dehydrogenase" evidence="5">
    <location>
        <begin position="37"/>
        <end position="495"/>
    </location>
</feature>
<name>A0ABZ2FIL1_9PSED</name>
<dbReference type="SUPFAM" id="SSF53720">
    <property type="entry name" value="ALDH-like"/>
    <property type="match status" value="1"/>
</dbReference>
<dbReference type="InterPro" id="IPR016163">
    <property type="entry name" value="Ald_DH_C"/>
</dbReference>
<sequence>MSCVAVENHLQSPSRGTPLMLQDASLFRQQAYVDGAWIDADSGATVKVDNPATGETLGTIPKLGRAETKRAIDAANRALPAWRALTAKERSAKLRRWYELMIENQDDLGRLMTLEQGKPLAEAKGEIVYAASFIEWFAEEAKRIYGDTIPGHQADKRILVIKQPIGVTAAITPWNFPTAMITRKAGPALAAGCTMVIKPASQTPYSALALVELAERAGIPKGVLSVVTGSAAEIGAELTESPIVRKISFTGSTEIGAKLMEQSAPTIKKLSLELGGNAPFIVFDDADLDKAVEGAIASKYRNAGQTCVCVNRLYIQDGVYDAFAEKFKAAVAKLKVGNGLEEGVTIGPLIDAKAAAKVKEHIDDAVSQGAKVIAGGKAHANGGSYFEPTILADVPKSAKVSKEETFGPLAPLFRFKDEAEVIELANDTEFGLASYFYARDLSRVFRVAEALEYGMVGINTGLISNEVSPFGGVKASGLGREGSKYGIEEYLEIKYLCLGI</sequence>
<dbReference type="InterPro" id="IPR015590">
    <property type="entry name" value="Aldehyde_DH_dom"/>
</dbReference>
<keyword evidence="7" id="KW-1185">Reference proteome</keyword>
<evidence type="ECO:0000313" key="7">
    <source>
        <dbReference type="Proteomes" id="UP001372714"/>
    </source>
</evidence>
<dbReference type="EMBL" id="CP145723">
    <property type="protein sequence ID" value="WWM64525.1"/>
    <property type="molecule type" value="Genomic_DNA"/>
</dbReference>
<evidence type="ECO:0000256" key="3">
    <source>
        <dbReference type="PROSITE-ProRule" id="PRU10007"/>
    </source>
</evidence>
<dbReference type="InterPro" id="IPR029510">
    <property type="entry name" value="Ald_DH_CS_GLU"/>
</dbReference>
<dbReference type="Pfam" id="PF00171">
    <property type="entry name" value="Aldedh"/>
    <property type="match status" value="1"/>
</dbReference>
<gene>
    <name evidence="6" type="primary">gabD</name>
    <name evidence="6" type="ORF">V6W80_12325</name>
</gene>
<dbReference type="PANTHER" id="PTHR43353">
    <property type="entry name" value="SUCCINATE-SEMIALDEHYDE DEHYDROGENASE, MITOCHONDRIAL"/>
    <property type="match status" value="1"/>
</dbReference>
<accession>A0ABZ2FIL1</accession>
<evidence type="ECO:0000313" key="6">
    <source>
        <dbReference type="EMBL" id="WWM64525.1"/>
    </source>
</evidence>
<dbReference type="PROSITE" id="PS00687">
    <property type="entry name" value="ALDEHYDE_DEHYDR_GLU"/>
    <property type="match status" value="1"/>
</dbReference>
<feature type="active site" evidence="3">
    <location>
        <position position="273"/>
    </location>
</feature>
<dbReference type="CDD" id="cd07103">
    <property type="entry name" value="ALDH_F5_SSADH_GabD"/>
    <property type="match status" value="1"/>
</dbReference>
<dbReference type="Gene3D" id="3.40.309.10">
    <property type="entry name" value="Aldehyde Dehydrogenase, Chain A, domain 2"/>
    <property type="match status" value="1"/>
</dbReference>
<evidence type="ECO:0000256" key="4">
    <source>
        <dbReference type="RuleBase" id="RU003345"/>
    </source>
</evidence>
<reference evidence="6 7" key="1">
    <citation type="submission" date="2024-02" db="EMBL/GenBank/DDBJ databases">
        <title>The whole genome sequence of Pseudomonas benzopyrenica MLY92.</title>
        <authorList>
            <person name="Liu Y."/>
        </authorList>
    </citation>
    <scope>NUCLEOTIDE SEQUENCE [LARGE SCALE GENOMIC DNA]</scope>
    <source>
        <strain evidence="6 7">MLY92</strain>
    </source>
</reference>
<comment type="similarity">
    <text evidence="1 4">Belongs to the aldehyde dehydrogenase family.</text>
</comment>
<organism evidence="6 7">
    <name type="scientific">Pseudomonas benzopyrenica</name>
    <dbReference type="NCBI Taxonomy" id="2993566"/>
    <lineage>
        <taxon>Bacteria</taxon>
        <taxon>Pseudomonadati</taxon>
        <taxon>Pseudomonadota</taxon>
        <taxon>Gammaproteobacteria</taxon>
        <taxon>Pseudomonadales</taxon>
        <taxon>Pseudomonadaceae</taxon>
        <taxon>Pseudomonas</taxon>
    </lineage>
</organism>